<reference evidence="1 2" key="1">
    <citation type="submission" date="2014-05" db="EMBL/GenBank/DDBJ databases">
        <title>De novo Genome Sequence of Spirocheata sp.</title>
        <authorList>
            <person name="Shivani Y."/>
            <person name="Subhash Y."/>
            <person name="Tushar L."/>
            <person name="Sasikala C."/>
            <person name="Ramana C.V."/>
        </authorList>
    </citation>
    <scope>NUCLEOTIDE SEQUENCE [LARGE SCALE GENOMIC DNA]</scope>
    <source>
        <strain evidence="1 2">JC230</strain>
    </source>
</reference>
<dbReference type="OrthoDB" id="463286at2"/>
<dbReference type="PANTHER" id="PTHR36039:SF2">
    <property type="entry name" value="RNA LIGASE_CYCLIC NUCLEOTIDE PHOSPHODIESTERASE FAMILY PROTEIN"/>
    <property type="match status" value="1"/>
</dbReference>
<proteinExistence type="predicted"/>
<dbReference type="InterPro" id="IPR009097">
    <property type="entry name" value="Cyclic_Pdiesterase"/>
</dbReference>
<dbReference type="PANTHER" id="PTHR36039">
    <property type="match status" value="1"/>
</dbReference>
<accession>A0A098R2C7</accession>
<dbReference type="Proteomes" id="UP000029692">
    <property type="component" value="Unassembled WGS sequence"/>
</dbReference>
<dbReference type="AlphaFoldDB" id="A0A098R2C7"/>
<evidence type="ECO:0000313" key="2">
    <source>
        <dbReference type="Proteomes" id="UP000029692"/>
    </source>
</evidence>
<evidence type="ECO:0000313" key="1">
    <source>
        <dbReference type="EMBL" id="KGE72827.1"/>
    </source>
</evidence>
<comment type="caution">
    <text evidence="1">The sequence shown here is derived from an EMBL/GenBank/DDBJ whole genome shotgun (WGS) entry which is preliminary data.</text>
</comment>
<gene>
    <name evidence="1" type="ORF">DC28_05505</name>
</gene>
<sequence>MNEHFGIIALLDKDLTHRIRELWKSVSEQGLGKDLFNSPVPPHITVYGFSTLLDSATLVERLHDLTQAAKPIPLRFSMTGRFLAPPHPFILVPSPVPELTRLRDRLYRTALPYTAHPRPYFETQEWMPHCTLAVEYPQNRLEQLQALIDAQITDGHSLSGTITDIAIARYSQDGLYQLRYTLPLLGSRSSGSESVPPKASAN</sequence>
<dbReference type="STRING" id="1480694.DC28_05505"/>
<protein>
    <recommendedName>
        <fullName evidence="3">2'-5' RNA ligase</fullName>
    </recommendedName>
</protein>
<name>A0A098R2C7_9SPIO</name>
<evidence type="ECO:0008006" key="3">
    <source>
        <dbReference type="Google" id="ProtNLM"/>
    </source>
</evidence>
<dbReference type="Pfam" id="PF13563">
    <property type="entry name" value="2_5_RNA_ligase2"/>
    <property type="match status" value="1"/>
</dbReference>
<dbReference type="RefSeq" id="WP_037546658.1">
    <property type="nucleotide sequence ID" value="NZ_JNUP01000047.1"/>
</dbReference>
<keyword evidence="2" id="KW-1185">Reference proteome</keyword>
<dbReference type="Gene3D" id="3.90.1140.10">
    <property type="entry name" value="Cyclic phosphodiesterase"/>
    <property type="match status" value="1"/>
</dbReference>
<organism evidence="1 2">
    <name type="scientific">Spirochaeta lutea</name>
    <dbReference type="NCBI Taxonomy" id="1480694"/>
    <lineage>
        <taxon>Bacteria</taxon>
        <taxon>Pseudomonadati</taxon>
        <taxon>Spirochaetota</taxon>
        <taxon>Spirochaetia</taxon>
        <taxon>Spirochaetales</taxon>
        <taxon>Spirochaetaceae</taxon>
        <taxon>Spirochaeta</taxon>
    </lineage>
</organism>
<dbReference type="SUPFAM" id="SSF55144">
    <property type="entry name" value="LigT-like"/>
    <property type="match status" value="1"/>
</dbReference>
<dbReference type="EMBL" id="JNUP01000047">
    <property type="protein sequence ID" value="KGE72827.1"/>
    <property type="molecule type" value="Genomic_DNA"/>
</dbReference>